<dbReference type="Proteomes" id="UP000228495">
    <property type="component" value="Unassembled WGS sequence"/>
</dbReference>
<accession>A0A2H0BEX8</accession>
<evidence type="ECO:0000313" key="2">
    <source>
        <dbReference type="Proteomes" id="UP000228495"/>
    </source>
</evidence>
<reference evidence="1 2" key="1">
    <citation type="submission" date="2017-09" db="EMBL/GenBank/DDBJ databases">
        <title>Depth-based differentiation of microbial function through sediment-hosted aquifers and enrichment of novel symbionts in the deep terrestrial subsurface.</title>
        <authorList>
            <person name="Probst A.J."/>
            <person name="Ladd B."/>
            <person name="Jarett J.K."/>
            <person name="Geller-Mcgrath D.E."/>
            <person name="Sieber C.M."/>
            <person name="Emerson J.B."/>
            <person name="Anantharaman K."/>
            <person name="Thomas B.C."/>
            <person name="Malmstrom R."/>
            <person name="Stieglmeier M."/>
            <person name="Klingl A."/>
            <person name="Woyke T."/>
            <person name="Ryan C.M."/>
            <person name="Banfield J.F."/>
        </authorList>
    </citation>
    <scope>NUCLEOTIDE SEQUENCE [LARGE SCALE GENOMIC DNA]</scope>
    <source>
        <strain evidence="1">CG22_combo_CG10-13_8_21_14_all_39_12</strain>
    </source>
</reference>
<comment type="caution">
    <text evidence="1">The sequence shown here is derived from an EMBL/GenBank/DDBJ whole genome shotgun (WGS) entry which is preliminary data.</text>
</comment>
<protein>
    <submittedName>
        <fullName evidence="1">Uncharacterized protein</fullName>
    </submittedName>
</protein>
<organism evidence="1 2">
    <name type="scientific">candidate division WWE3 bacterium CG22_combo_CG10-13_8_21_14_all_39_12</name>
    <dbReference type="NCBI Taxonomy" id="1975094"/>
    <lineage>
        <taxon>Bacteria</taxon>
        <taxon>Katanobacteria</taxon>
    </lineage>
</organism>
<proteinExistence type="predicted"/>
<dbReference type="EMBL" id="PCSU01000072">
    <property type="protein sequence ID" value="PIP56225.1"/>
    <property type="molecule type" value="Genomic_DNA"/>
</dbReference>
<name>A0A2H0BEX8_UNCKA</name>
<gene>
    <name evidence="1" type="ORF">COX05_04160</name>
</gene>
<sequence length="98" mass="11529">MEILITPNHEKEFVELEEAFRKNKRLYHCEKCGFILLNASVDYHTLLIVGKCSNPACRRVTRYVLYMGKIRLLNNRILSKLSSERQTQLRAFLNSDII</sequence>
<dbReference type="AlphaFoldDB" id="A0A2H0BEX8"/>
<evidence type="ECO:0000313" key="1">
    <source>
        <dbReference type="EMBL" id="PIP56225.1"/>
    </source>
</evidence>